<evidence type="ECO:0000256" key="6">
    <source>
        <dbReference type="PROSITE-ProRule" id="PRU00146"/>
    </source>
</evidence>
<comment type="caution">
    <text evidence="8">The sequence shown here is derived from an EMBL/GenBank/DDBJ whole genome shotgun (WGS) entry which is preliminary data.</text>
</comment>
<dbReference type="InterPro" id="IPR019786">
    <property type="entry name" value="Zinc_finger_PHD-type_CS"/>
</dbReference>
<dbReference type="PANTHER" id="PTHR46174">
    <property type="entry name" value="CXXC-TYPE ZINC FINGER PROTEIN 1"/>
    <property type="match status" value="1"/>
</dbReference>
<evidence type="ECO:0000313" key="8">
    <source>
        <dbReference type="EMBL" id="KAJ6648775.1"/>
    </source>
</evidence>
<evidence type="ECO:0000256" key="5">
    <source>
        <dbReference type="ARBA" id="ARBA00023242"/>
    </source>
</evidence>
<feature type="domain" description="PHD-type" evidence="7">
    <location>
        <begin position="8"/>
        <end position="56"/>
    </location>
</feature>
<dbReference type="InterPro" id="IPR013083">
    <property type="entry name" value="Znf_RING/FYVE/PHD"/>
</dbReference>
<evidence type="ECO:0000313" key="9">
    <source>
        <dbReference type="Proteomes" id="UP001151699"/>
    </source>
</evidence>
<proteinExistence type="predicted"/>
<dbReference type="GO" id="GO:0045893">
    <property type="term" value="P:positive regulation of DNA-templated transcription"/>
    <property type="evidence" value="ECO:0007669"/>
    <property type="project" value="TreeGrafter"/>
</dbReference>
<dbReference type="AlphaFoldDB" id="A0A9Q0S9W6"/>
<dbReference type="EMBL" id="WJQU01000001">
    <property type="protein sequence ID" value="KAJ6648775.1"/>
    <property type="molecule type" value="Genomic_DNA"/>
</dbReference>
<evidence type="ECO:0000259" key="7">
    <source>
        <dbReference type="PROSITE" id="PS50016"/>
    </source>
</evidence>
<keyword evidence="2" id="KW-0479">Metal-binding</keyword>
<evidence type="ECO:0000256" key="2">
    <source>
        <dbReference type="ARBA" id="ARBA00022723"/>
    </source>
</evidence>
<dbReference type="PROSITE" id="PS01359">
    <property type="entry name" value="ZF_PHD_1"/>
    <property type="match status" value="1"/>
</dbReference>
<dbReference type="Gene3D" id="3.30.40.10">
    <property type="entry name" value="Zinc/RING finger domain, C3HC4 (zinc finger)"/>
    <property type="match status" value="1"/>
</dbReference>
<dbReference type="InterPro" id="IPR037869">
    <property type="entry name" value="Spp1/CFP1"/>
</dbReference>
<sequence length="134" mass="15837">MVRRRLPASSCQLCKGEDSNDMVQCDRCDLWYHFGCVGVTGDIAQVEWICDKCKFAVWKYSLLKRRNKENHFRKKKQRRKPVSIQSLSSVSSKQRKILALRKLEEVKKRERDLRRKFSILEGLVDHLDNDKLPS</sequence>
<dbReference type="SUPFAM" id="SSF57903">
    <property type="entry name" value="FYVE/PHD zinc finger"/>
    <property type="match status" value="1"/>
</dbReference>
<reference evidence="8" key="1">
    <citation type="submission" date="2022-07" db="EMBL/GenBank/DDBJ databases">
        <authorList>
            <person name="Trinca V."/>
            <person name="Uliana J.V.C."/>
            <person name="Torres T.T."/>
            <person name="Ward R.J."/>
            <person name="Monesi N."/>
        </authorList>
    </citation>
    <scope>NUCLEOTIDE SEQUENCE</scope>
    <source>
        <strain evidence="8">HSMRA1968</strain>
        <tissue evidence="8">Whole embryos</tissue>
    </source>
</reference>
<evidence type="ECO:0000256" key="3">
    <source>
        <dbReference type="ARBA" id="ARBA00022771"/>
    </source>
</evidence>
<keyword evidence="4" id="KW-0862">Zinc</keyword>
<comment type="subcellular location">
    <subcellularLocation>
        <location evidence="1">Nucleus</location>
    </subcellularLocation>
</comment>
<keyword evidence="3 6" id="KW-0863">Zinc-finger</keyword>
<accession>A0A9Q0S9W6</accession>
<dbReference type="GO" id="GO:0048188">
    <property type="term" value="C:Set1C/COMPASS complex"/>
    <property type="evidence" value="ECO:0007669"/>
    <property type="project" value="InterPro"/>
</dbReference>
<gene>
    <name evidence="8" type="primary">TAF3_1</name>
    <name evidence="8" type="ORF">Bhyg_04006</name>
</gene>
<keyword evidence="9" id="KW-1185">Reference proteome</keyword>
<dbReference type="InterPro" id="IPR001965">
    <property type="entry name" value="Znf_PHD"/>
</dbReference>
<name>A0A9Q0S9W6_9DIPT</name>
<dbReference type="InterPro" id="IPR011011">
    <property type="entry name" value="Znf_FYVE_PHD"/>
</dbReference>
<evidence type="ECO:0000256" key="4">
    <source>
        <dbReference type="ARBA" id="ARBA00022833"/>
    </source>
</evidence>
<evidence type="ECO:0000256" key="1">
    <source>
        <dbReference type="ARBA" id="ARBA00004123"/>
    </source>
</evidence>
<dbReference type="PANTHER" id="PTHR46174:SF1">
    <property type="entry name" value="CXXC-TYPE ZINC FINGER PROTEIN 1"/>
    <property type="match status" value="1"/>
</dbReference>
<protein>
    <submittedName>
        <fullName evidence="8">Transcription initiation factor TFIID subunit 3</fullName>
    </submittedName>
</protein>
<dbReference type="PROSITE" id="PS50016">
    <property type="entry name" value="ZF_PHD_2"/>
    <property type="match status" value="1"/>
</dbReference>
<dbReference type="Proteomes" id="UP001151699">
    <property type="component" value="Chromosome A"/>
</dbReference>
<dbReference type="InterPro" id="IPR019787">
    <property type="entry name" value="Znf_PHD-finger"/>
</dbReference>
<dbReference type="SMART" id="SM00249">
    <property type="entry name" value="PHD"/>
    <property type="match status" value="1"/>
</dbReference>
<dbReference type="GO" id="GO:0008270">
    <property type="term" value="F:zinc ion binding"/>
    <property type="evidence" value="ECO:0007669"/>
    <property type="project" value="UniProtKB-KW"/>
</dbReference>
<keyword evidence="5" id="KW-0539">Nucleus</keyword>
<dbReference type="OrthoDB" id="7765410at2759"/>
<organism evidence="8 9">
    <name type="scientific">Pseudolycoriella hygida</name>
    <dbReference type="NCBI Taxonomy" id="35572"/>
    <lineage>
        <taxon>Eukaryota</taxon>
        <taxon>Metazoa</taxon>
        <taxon>Ecdysozoa</taxon>
        <taxon>Arthropoda</taxon>
        <taxon>Hexapoda</taxon>
        <taxon>Insecta</taxon>
        <taxon>Pterygota</taxon>
        <taxon>Neoptera</taxon>
        <taxon>Endopterygota</taxon>
        <taxon>Diptera</taxon>
        <taxon>Nematocera</taxon>
        <taxon>Sciaroidea</taxon>
        <taxon>Sciaridae</taxon>
        <taxon>Pseudolycoriella</taxon>
    </lineage>
</organism>
<dbReference type="Pfam" id="PF00628">
    <property type="entry name" value="PHD"/>
    <property type="match status" value="1"/>
</dbReference>